<protein>
    <recommendedName>
        <fullName evidence="4">GYF domain-containing protein</fullName>
    </recommendedName>
</protein>
<feature type="region of interest" description="Disordered" evidence="1">
    <location>
        <begin position="574"/>
        <end position="711"/>
    </location>
</feature>
<organism evidence="2 3">
    <name type="scientific">Acorus calamus</name>
    <name type="common">Sweet flag</name>
    <dbReference type="NCBI Taxonomy" id="4465"/>
    <lineage>
        <taxon>Eukaryota</taxon>
        <taxon>Viridiplantae</taxon>
        <taxon>Streptophyta</taxon>
        <taxon>Embryophyta</taxon>
        <taxon>Tracheophyta</taxon>
        <taxon>Spermatophyta</taxon>
        <taxon>Magnoliopsida</taxon>
        <taxon>Liliopsida</taxon>
        <taxon>Acoraceae</taxon>
        <taxon>Acorus</taxon>
    </lineage>
</organism>
<sequence>MPAGILDHLGIRQSFEQFQLNPQTSIPHNPQTSIPHIQDGQMPNFSTLLSQVPREASGSRSSSLQLPHQIFENASQPKNWGATPLQQVESIQSTESLSIPASEVTEKPLQEVPFDLKKHTVDSESAAAVVQEGVSLDKKADVLVVPTPLESFTSPKEDTVVSSNRSGKIDSTISGQVEMGGSFGSILEESQMQRGEMNVDSPAVKEVKNVEGREAKKASEKKSRKQKNSKAQSVIDGGKGILNAGKQDIEIEGRDAGGLKFETPVKTYETPHGTSHLGTGVSHSSAPAQVSHQVQPHLSRSTSPSKVETGADKAEAREIESASLLNAQTPSGHRAWKPAPGLKPKSLLEIQQEEQQRAQTVMVVPEVATPNVSRSSGTTAWVGVVANSELKSNKDVHQEASGLQLVSSNSESITSSKSKKSQLHDLLAEEVLSKSNESILDVPSVSDKGGLLSSQPLAVTQVDPVSVGEDDFVEAKDTKKNRKKAAKAKAATGKTAAPVASTEISSSPVLIERGKSSRQMQQENDNLPAAPSGPSLADFVFWKGEQPSSVPAPAWSTDSAKLNKQTSLRDILKEQEKRAPSAPLQVSIPTSTKPQATRITRTSSSSWQLHGSSPSKVASPVQISSAASTQSKNKTEDDLFWGPLDQSKQDTKHRSEYPSLSNHSSRGTKAPTVKGSPGATTIRQKPSGSKPIDYSFSSSPSASLSSSKGKRDATTKYAEAMDFREWCESESIRLTGASDMSFLEFCSKQSTSEAEMLLKENLGPLDPDHTFIDKFLNYKELLSADIIEIAFQARGERRATGDVVGRPNTDYAVTARESQADAGLEASAKGGGKKKGKKAKKVPASVLGFNVVSNRIMMGEIQTIED</sequence>
<feature type="compositionally biased region" description="Polar residues" evidence="1">
    <location>
        <begin position="587"/>
        <end position="632"/>
    </location>
</feature>
<dbReference type="PANTHER" id="PTHR47471:SF1">
    <property type="entry name" value="PROTEIN ESSENTIAL FOR POTEXVIRUS ACCUMULATION 1"/>
    <property type="match status" value="1"/>
</dbReference>
<feature type="compositionally biased region" description="Polar residues" evidence="1">
    <location>
        <begin position="678"/>
        <end position="687"/>
    </location>
</feature>
<feature type="compositionally biased region" description="Polar residues" evidence="1">
    <location>
        <begin position="658"/>
        <end position="667"/>
    </location>
</feature>
<evidence type="ECO:0000256" key="1">
    <source>
        <dbReference type="SAM" id="MobiDB-lite"/>
    </source>
</evidence>
<comment type="caution">
    <text evidence="2">The sequence shown here is derived from an EMBL/GenBank/DDBJ whole genome shotgun (WGS) entry which is preliminary data.</text>
</comment>
<proteinExistence type="predicted"/>
<dbReference type="EMBL" id="JAUJYO010000019">
    <property type="protein sequence ID" value="KAK1287916.1"/>
    <property type="molecule type" value="Genomic_DNA"/>
</dbReference>
<feature type="region of interest" description="Disordered" evidence="1">
    <location>
        <begin position="399"/>
        <end position="421"/>
    </location>
</feature>
<dbReference type="Proteomes" id="UP001180020">
    <property type="component" value="Unassembled WGS sequence"/>
</dbReference>
<feature type="compositionally biased region" description="Basic and acidic residues" evidence="1">
    <location>
        <begin position="203"/>
        <end position="221"/>
    </location>
</feature>
<reference evidence="2" key="1">
    <citation type="journal article" date="2023" name="Nat. Commun.">
        <title>Diploid and tetraploid genomes of Acorus and the evolution of monocots.</title>
        <authorList>
            <person name="Ma L."/>
            <person name="Liu K.W."/>
            <person name="Li Z."/>
            <person name="Hsiao Y.Y."/>
            <person name="Qi Y."/>
            <person name="Fu T."/>
            <person name="Tang G.D."/>
            <person name="Zhang D."/>
            <person name="Sun W.H."/>
            <person name="Liu D.K."/>
            <person name="Li Y."/>
            <person name="Chen G.Z."/>
            <person name="Liu X.D."/>
            <person name="Liao X.Y."/>
            <person name="Jiang Y.T."/>
            <person name="Yu X."/>
            <person name="Hao Y."/>
            <person name="Huang J."/>
            <person name="Zhao X.W."/>
            <person name="Ke S."/>
            <person name="Chen Y.Y."/>
            <person name="Wu W.L."/>
            <person name="Hsu J.L."/>
            <person name="Lin Y.F."/>
            <person name="Huang M.D."/>
            <person name="Li C.Y."/>
            <person name="Huang L."/>
            <person name="Wang Z.W."/>
            <person name="Zhao X."/>
            <person name="Zhong W.Y."/>
            <person name="Peng D.H."/>
            <person name="Ahmad S."/>
            <person name="Lan S."/>
            <person name="Zhang J.S."/>
            <person name="Tsai W.C."/>
            <person name="Van de Peer Y."/>
            <person name="Liu Z.J."/>
        </authorList>
    </citation>
    <scope>NUCLEOTIDE SEQUENCE</scope>
    <source>
        <strain evidence="2">CP</strain>
    </source>
</reference>
<feature type="region of interest" description="Disordered" evidence="1">
    <location>
        <begin position="153"/>
        <end position="179"/>
    </location>
</feature>
<keyword evidence="3" id="KW-1185">Reference proteome</keyword>
<reference evidence="2" key="2">
    <citation type="submission" date="2023-06" db="EMBL/GenBank/DDBJ databases">
        <authorList>
            <person name="Ma L."/>
            <person name="Liu K.-W."/>
            <person name="Li Z."/>
            <person name="Hsiao Y.-Y."/>
            <person name="Qi Y."/>
            <person name="Fu T."/>
            <person name="Tang G."/>
            <person name="Zhang D."/>
            <person name="Sun W.-H."/>
            <person name="Liu D.-K."/>
            <person name="Li Y."/>
            <person name="Chen G.-Z."/>
            <person name="Liu X.-D."/>
            <person name="Liao X.-Y."/>
            <person name="Jiang Y.-T."/>
            <person name="Yu X."/>
            <person name="Hao Y."/>
            <person name="Huang J."/>
            <person name="Zhao X.-W."/>
            <person name="Ke S."/>
            <person name="Chen Y.-Y."/>
            <person name="Wu W.-L."/>
            <person name="Hsu J.-L."/>
            <person name="Lin Y.-F."/>
            <person name="Huang M.-D."/>
            <person name="Li C.-Y."/>
            <person name="Huang L."/>
            <person name="Wang Z.-W."/>
            <person name="Zhao X."/>
            <person name="Zhong W.-Y."/>
            <person name="Peng D.-H."/>
            <person name="Ahmad S."/>
            <person name="Lan S."/>
            <person name="Zhang J.-S."/>
            <person name="Tsai W.-C."/>
            <person name="Van De Peer Y."/>
            <person name="Liu Z.-J."/>
        </authorList>
    </citation>
    <scope>NUCLEOTIDE SEQUENCE</scope>
    <source>
        <strain evidence="2">CP</strain>
        <tissue evidence="2">Leaves</tissue>
    </source>
</reference>
<feature type="compositionally biased region" description="Polar residues" evidence="1">
    <location>
        <begin position="272"/>
        <end position="306"/>
    </location>
</feature>
<feature type="compositionally biased region" description="Basic residues" evidence="1">
    <location>
        <begin position="831"/>
        <end position="841"/>
    </location>
</feature>
<feature type="compositionally biased region" description="Basic and acidic residues" evidence="1">
    <location>
        <begin position="647"/>
        <end position="656"/>
    </location>
</feature>
<accession>A0AAV9CG40</accession>
<evidence type="ECO:0000313" key="2">
    <source>
        <dbReference type="EMBL" id="KAK1287916.1"/>
    </source>
</evidence>
<feature type="region of interest" description="Disordered" evidence="1">
    <location>
        <begin position="268"/>
        <end position="314"/>
    </location>
</feature>
<evidence type="ECO:0008006" key="4">
    <source>
        <dbReference type="Google" id="ProtNLM"/>
    </source>
</evidence>
<name>A0AAV9CG40_ACOCL</name>
<dbReference type="AlphaFoldDB" id="A0AAV9CG40"/>
<feature type="compositionally biased region" description="Low complexity" evidence="1">
    <location>
        <begin position="407"/>
        <end position="416"/>
    </location>
</feature>
<evidence type="ECO:0000313" key="3">
    <source>
        <dbReference type="Proteomes" id="UP001180020"/>
    </source>
</evidence>
<feature type="region of interest" description="Disordered" evidence="1">
    <location>
        <begin position="477"/>
        <end position="532"/>
    </location>
</feature>
<feature type="compositionally biased region" description="Polar residues" evidence="1">
    <location>
        <begin position="153"/>
        <end position="175"/>
    </location>
</feature>
<feature type="region of interest" description="Disordered" evidence="1">
    <location>
        <begin position="822"/>
        <end position="841"/>
    </location>
</feature>
<feature type="compositionally biased region" description="Low complexity" evidence="1">
    <location>
        <begin position="695"/>
        <end position="707"/>
    </location>
</feature>
<gene>
    <name evidence="2" type="ORF">QJS10_CPB19g00510</name>
</gene>
<feature type="region of interest" description="Disordered" evidence="1">
    <location>
        <begin position="192"/>
        <end position="249"/>
    </location>
</feature>
<dbReference type="PANTHER" id="PTHR47471">
    <property type="entry name" value="GYF DOMAIN-CONTAINING PROTEIN"/>
    <property type="match status" value="1"/>
</dbReference>
<feature type="compositionally biased region" description="Low complexity" evidence="1">
    <location>
        <begin position="488"/>
        <end position="497"/>
    </location>
</feature>